<dbReference type="EMBL" id="FMXN01000008">
    <property type="protein sequence ID" value="SDB40137.1"/>
    <property type="molecule type" value="Genomic_DNA"/>
</dbReference>
<feature type="transmembrane region" description="Helical" evidence="1">
    <location>
        <begin position="21"/>
        <end position="40"/>
    </location>
</feature>
<keyword evidence="3" id="KW-1185">Reference proteome</keyword>
<accession>A0A1G6D4Q9</accession>
<reference evidence="3" key="1">
    <citation type="submission" date="2016-10" db="EMBL/GenBank/DDBJ databases">
        <authorList>
            <person name="Varghese N."/>
            <person name="Submissions S."/>
        </authorList>
    </citation>
    <scope>NUCLEOTIDE SEQUENCE [LARGE SCALE GENOMIC DNA]</scope>
    <source>
        <strain evidence="3">CGMCC 1.10824</strain>
    </source>
</reference>
<dbReference type="Gene3D" id="2.30.30.830">
    <property type="match status" value="1"/>
</dbReference>
<dbReference type="Proteomes" id="UP000199626">
    <property type="component" value="Unassembled WGS sequence"/>
</dbReference>
<dbReference type="Pfam" id="PF04351">
    <property type="entry name" value="PilP"/>
    <property type="match status" value="1"/>
</dbReference>
<organism evidence="2 3">
    <name type="scientific">Pseudidiomarina indica</name>
    <dbReference type="NCBI Taxonomy" id="1159017"/>
    <lineage>
        <taxon>Bacteria</taxon>
        <taxon>Pseudomonadati</taxon>
        <taxon>Pseudomonadota</taxon>
        <taxon>Gammaproteobacteria</taxon>
        <taxon>Alteromonadales</taxon>
        <taxon>Idiomarinaceae</taxon>
        <taxon>Pseudidiomarina</taxon>
    </lineage>
</organism>
<gene>
    <name evidence="2" type="ORF">SAMN02927930_01535</name>
</gene>
<dbReference type="STRING" id="1159017.SAMN02927930_01535"/>
<keyword evidence="1" id="KW-0812">Transmembrane</keyword>
<dbReference type="InterPro" id="IPR007446">
    <property type="entry name" value="PilP"/>
</dbReference>
<dbReference type="AlphaFoldDB" id="A0A1G6D4Q9"/>
<keyword evidence="1" id="KW-0472">Membrane</keyword>
<sequence length="284" mass="31958">MTSITQLDVRDFPWWPWPWRLLVYLMLTVTVLGATVYWQGTTRITTVTPTPALLTEQPPQPQTTFTLPTTEFIVDTVSELAVAPAVILRQFEWLPAPANQRTVRLELEGSYLSLQQFTTELAERLPAMRLTSLQISARENQLQLRLIAHFEATQHALDSPFVIPTIAANADPFRELSSLAASLPSTPCQEPNFPSLPALASSLAPWPIQFVGHWQSHQEPPTAVVTTTHGQLFTLQRGQFVAHAEVVRITAQELRLREWIETTPNCWSSRELHLPLTPITGEKT</sequence>
<evidence type="ECO:0000313" key="3">
    <source>
        <dbReference type="Proteomes" id="UP000199626"/>
    </source>
</evidence>
<evidence type="ECO:0000313" key="2">
    <source>
        <dbReference type="EMBL" id="SDB40137.1"/>
    </source>
</evidence>
<evidence type="ECO:0000256" key="1">
    <source>
        <dbReference type="SAM" id="Phobius"/>
    </source>
</evidence>
<name>A0A1G6D4Q9_9GAMM</name>
<protein>
    <submittedName>
        <fullName evidence="2">Tfp pilus assembly protein PilP</fullName>
    </submittedName>
</protein>
<proteinExistence type="predicted"/>
<dbReference type="RefSeq" id="WP_092593348.1">
    <property type="nucleotide sequence ID" value="NZ_FMXN01000008.1"/>
</dbReference>
<keyword evidence="1" id="KW-1133">Transmembrane helix</keyword>